<keyword evidence="2" id="KW-1185">Reference proteome</keyword>
<protein>
    <submittedName>
        <fullName evidence="3">Uncharacterized protein LOC101240025 isoform X2</fullName>
    </submittedName>
</protein>
<feature type="region of interest" description="Disordered" evidence="1">
    <location>
        <begin position="169"/>
        <end position="199"/>
    </location>
</feature>
<feature type="compositionally biased region" description="Basic and acidic residues" evidence="1">
    <location>
        <begin position="99"/>
        <end position="110"/>
    </location>
</feature>
<evidence type="ECO:0000256" key="1">
    <source>
        <dbReference type="SAM" id="MobiDB-lite"/>
    </source>
</evidence>
<organism evidence="2 3">
    <name type="scientific">Hydra vulgaris</name>
    <name type="common">Hydra</name>
    <name type="synonym">Hydra attenuata</name>
    <dbReference type="NCBI Taxonomy" id="6087"/>
    <lineage>
        <taxon>Eukaryota</taxon>
        <taxon>Metazoa</taxon>
        <taxon>Cnidaria</taxon>
        <taxon>Hydrozoa</taxon>
        <taxon>Hydroidolina</taxon>
        <taxon>Anthoathecata</taxon>
        <taxon>Aplanulata</taxon>
        <taxon>Hydridae</taxon>
        <taxon>Hydra</taxon>
    </lineage>
</organism>
<feature type="region of interest" description="Disordered" evidence="1">
    <location>
        <begin position="1"/>
        <end position="148"/>
    </location>
</feature>
<gene>
    <name evidence="3" type="primary">LOC101240025</name>
</gene>
<accession>A0ABM4BGS5</accession>
<feature type="compositionally biased region" description="Acidic residues" evidence="1">
    <location>
        <begin position="69"/>
        <end position="86"/>
    </location>
</feature>
<evidence type="ECO:0000313" key="3">
    <source>
        <dbReference type="RefSeq" id="XP_065648176.1"/>
    </source>
</evidence>
<reference evidence="3" key="1">
    <citation type="submission" date="2025-08" db="UniProtKB">
        <authorList>
            <consortium name="RefSeq"/>
        </authorList>
    </citation>
    <scope>IDENTIFICATION</scope>
</reference>
<evidence type="ECO:0000313" key="2">
    <source>
        <dbReference type="Proteomes" id="UP001652625"/>
    </source>
</evidence>
<dbReference type="RefSeq" id="XP_065648176.1">
    <property type="nucleotide sequence ID" value="XM_065792104.1"/>
</dbReference>
<sequence length="1357" mass="158624">MESKKSNDSGTEEEFELPVVASDGEPEVSDEEEEITYEPSKRRKDSSPLVVSDPDLARIYAEMSVNERSEDEQESEENESPVEQDLSESSATEAEIDSEGLRELQRRKQESDEENFSQDLLSSLDDIKTDEEMENIKSADEAINNEEVELPHIEDWTFEPEDYFKKTKIRKKLPKDSEDSESTEYESIKSGDEEHIKDDSARKKVYKPLVFNFANQEFEIFEDYIDEYDNNFEEDFYTRYLSSASSSTCESDISNESCETENPKFTLIPVKPRLEKRKKSLRKKKDVDVRHANNFKKDTLDVNNKRNIELLQNFFPFTQTPLVYEINLQKYENVQFPKHCERKKKILVKGKPQHEKNSKAIIQTGKIKEKKLRFYYSRKKRNLIYNRLHNENSIEETDSGPDNDIPSYKAKMAYTRVRNKTTGTIIEVILNQTFRAIDKIELAKERKRVPYFAKYLIQEICYKLVNDLENKQKTEAVKFNLEILFDRWEYEINLRKKSIINKRLNEISELIVTGEINNAVSFLHYEDYVCACLVRDAFAESFHFLKVPTKKIKQKLNSIFFQYHLPKYDFEKNGFANVLLRKRRLQREQKAPVKVANNRYESKKSRKTSSRFKFMKNILDDIINGKDFLDKILQRHNNKIIFPVNEINKASASDYSFNQSLVGNKVCIVDEYENQDDREKVEPVTLKTSEVAEKFRRVKVRLSVLDIWQRENVKLKTMERRKSLLFNKVNYEEEQSFINDEIDVNILYENEKHEEKTVELLDPDIIDESDLIESKLELPPIEQEVKLALKTSLLPTVINPVKQRLKCVIENQVGSKLELNNLEKNYNNNENDVKEIQPDTAVKLIEKNRKVSIESGFLSYNDENHSNNEFNSFLEHCDVENENNLQDIVKQIPVFDRDFYLNQWIVHGVNLTNLSSESTKNIQSTQNQFSRKVYHKRPVSAESESNIFEIASVNQTLNQKPHVPGRLNSASSNRSGVSSRCYSGRSTSMSAVAYYISDSEVTTNSDPQLNKKQINTKIEFFVPEKLYEEKKENSAAAWDFYLKRKQDKQHLEQYEAILKGVNIEGSELYVNEKLLLLNEEKEEILKNFSKTLLSYSNKNDDEVEVKLLRPSETNDNQFEGEIKHNESDVEIERIMTPWKPLRHRPLTPDSVDSDEEVKKMKNIYIEAMNKKKTFDEEKQSKASLLELKRKQLDIAKSAWKNHSNKSHIKEALEANRELFLKLEINLKNNLPKRPEPNKRFSIAEPEGISKRLIEKQKEKNINEQVTLLNKRAKSTPKSFSNLNYKNDCLFPSIPKITSVVRSSEDYRKKKIVIRNTQSSLSETKTKSTLSFTKSKSSLSTIDAKNQTMFHNGSKTLR</sequence>
<dbReference type="Proteomes" id="UP001652625">
    <property type="component" value="Chromosome 03"/>
</dbReference>
<feature type="compositionally biased region" description="Basic and acidic residues" evidence="1">
    <location>
        <begin position="186"/>
        <end position="199"/>
    </location>
</feature>
<feature type="compositionally biased region" description="Acidic residues" evidence="1">
    <location>
        <begin position="24"/>
        <end position="36"/>
    </location>
</feature>
<dbReference type="GeneID" id="101240025"/>
<name>A0ABM4BGS5_HYDVU</name>
<proteinExistence type="predicted"/>